<reference evidence="1" key="1">
    <citation type="submission" date="2021-05" db="EMBL/GenBank/DDBJ databases">
        <authorList>
            <person name="Scholz U."/>
            <person name="Mascher M."/>
            <person name="Fiebig A."/>
        </authorList>
    </citation>
    <scope>NUCLEOTIDE SEQUENCE [LARGE SCALE GENOMIC DNA]</scope>
</reference>
<proteinExistence type="predicted"/>
<reference evidence="1" key="2">
    <citation type="submission" date="2025-09" db="UniProtKB">
        <authorList>
            <consortium name="EnsemblPlants"/>
        </authorList>
    </citation>
    <scope>IDENTIFICATION</scope>
</reference>
<sequence>MPKVASSAREASHAVGKHFPCCSFLSDHGDDPDTRMLESSNMPNGWRFPCGDWLSSKAQQRNHDAQPPRLKFDRVEISRKISEIVEQLKPVCAMVSTILNLELLGSSHTPRQETAINRAQTTPEIIEPKLHGRDSQKNVVLDEIVNGECCALTVLPIVGPGGIGKTTFIQHIYEQMKSHFQVPIWICVSLDFNGNRLVKDIVKKIPKVDNENTNCSDEELIEQRIKGKRVLLVLDDVWTHHGDEWTKLLAVFRKEGAKGNMVIVTTRIPEVANRVKTTKCSVELERLSPKDIMSFFEECVFGDQKPWVEHPGLVEVGNKIVEKLKGSPLAAKTVGRLLRNKLTSNHWISILESKEWELQTNDNDIMPALKLSYDYLPFHLQQCFYFCALFPEDYEFSSEELVHLWIGLNILNSCDLKKKKN</sequence>
<organism evidence="1 2">
    <name type="scientific">Avena sativa</name>
    <name type="common">Oat</name>
    <dbReference type="NCBI Taxonomy" id="4498"/>
    <lineage>
        <taxon>Eukaryota</taxon>
        <taxon>Viridiplantae</taxon>
        <taxon>Streptophyta</taxon>
        <taxon>Embryophyta</taxon>
        <taxon>Tracheophyta</taxon>
        <taxon>Spermatophyta</taxon>
        <taxon>Magnoliopsida</taxon>
        <taxon>Liliopsida</taxon>
        <taxon>Poales</taxon>
        <taxon>Poaceae</taxon>
        <taxon>BOP clade</taxon>
        <taxon>Pooideae</taxon>
        <taxon>Poodae</taxon>
        <taxon>Poeae</taxon>
        <taxon>Poeae Chloroplast Group 1 (Aveneae type)</taxon>
        <taxon>Aveninae</taxon>
        <taxon>Avena</taxon>
    </lineage>
</organism>
<evidence type="ECO:0000313" key="2">
    <source>
        <dbReference type="Proteomes" id="UP001732700"/>
    </source>
</evidence>
<dbReference type="Proteomes" id="UP001732700">
    <property type="component" value="Chromosome 2C"/>
</dbReference>
<name>A0ACD5UUU9_AVESA</name>
<protein>
    <submittedName>
        <fullName evidence="1">Uncharacterized protein</fullName>
    </submittedName>
</protein>
<dbReference type="EnsemblPlants" id="AVESA.00010b.r2.2CG0319180.1">
    <property type="protein sequence ID" value="AVESA.00010b.r2.2CG0319180.1.CDS.1"/>
    <property type="gene ID" value="AVESA.00010b.r2.2CG0319180"/>
</dbReference>
<evidence type="ECO:0000313" key="1">
    <source>
        <dbReference type="EnsemblPlants" id="AVESA.00010b.r2.2CG0319180.1.CDS.1"/>
    </source>
</evidence>
<accession>A0ACD5UUU9</accession>
<keyword evidence="2" id="KW-1185">Reference proteome</keyword>